<feature type="transmembrane region" description="Helical" evidence="2">
    <location>
        <begin position="296"/>
        <end position="320"/>
    </location>
</feature>
<keyword evidence="2" id="KW-1133">Transmembrane helix</keyword>
<comment type="caution">
    <text evidence="3">The sequence shown here is derived from an EMBL/GenBank/DDBJ whole genome shotgun (WGS) entry which is preliminary data.</text>
</comment>
<name>A0A4Q4U0E7_9PEZI</name>
<keyword evidence="2" id="KW-0472">Membrane</keyword>
<proteinExistence type="predicted"/>
<dbReference type="OrthoDB" id="4706452at2759"/>
<keyword evidence="2" id="KW-0812">Transmembrane</keyword>
<evidence type="ECO:0000313" key="3">
    <source>
        <dbReference type="EMBL" id="RYP11433.1"/>
    </source>
</evidence>
<dbReference type="AlphaFoldDB" id="A0A4Q4U0E7"/>
<accession>A0A4Q4U0E7</accession>
<dbReference type="EMBL" id="QJNU01000002">
    <property type="protein sequence ID" value="RYP11433.1"/>
    <property type="molecule type" value="Genomic_DNA"/>
</dbReference>
<organism evidence="3 4">
    <name type="scientific">Monosporascus ibericus</name>
    <dbReference type="NCBI Taxonomy" id="155417"/>
    <lineage>
        <taxon>Eukaryota</taxon>
        <taxon>Fungi</taxon>
        <taxon>Dikarya</taxon>
        <taxon>Ascomycota</taxon>
        <taxon>Pezizomycotina</taxon>
        <taxon>Sordariomycetes</taxon>
        <taxon>Xylariomycetidae</taxon>
        <taxon>Xylariales</taxon>
        <taxon>Xylariales incertae sedis</taxon>
        <taxon>Monosporascus</taxon>
    </lineage>
</organism>
<reference evidence="3 4" key="1">
    <citation type="submission" date="2018-06" db="EMBL/GenBank/DDBJ databases">
        <title>Complete Genomes of Monosporascus.</title>
        <authorList>
            <person name="Robinson A.J."/>
            <person name="Natvig D.O."/>
        </authorList>
    </citation>
    <scope>NUCLEOTIDE SEQUENCE [LARGE SCALE GENOMIC DNA]</scope>
    <source>
        <strain evidence="3 4">CBS 110550</strain>
    </source>
</reference>
<evidence type="ECO:0000256" key="1">
    <source>
        <dbReference type="SAM" id="MobiDB-lite"/>
    </source>
</evidence>
<dbReference type="STRING" id="155417.A0A4Q4U0E7"/>
<feature type="region of interest" description="Disordered" evidence="1">
    <location>
        <begin position="353"/>
        <end position="405"/>
    </location>
</feature>
<keyword evidence="4" id="KW-1185">Reference proteome</keyword>
<evidence type="ECO:0000313" key="4">
    <source>
        <dbReference type="Proteomes" id="UP000293360"/>
    </source>
</evidence>
<feature type="region of interest" description="Disordered" evidence="1">
    <location>
        <begin position="263"/>
        <end position="286"/>
    </location>
</feature>
<sequence>MILSYDTTIRDPASGQKSHMWKRTHYASKVKGAADIFDMSTLMTSRVGHLAATHAITLAPQTTPFAAGQGGACELSVYCWQLTYLNYLSSRQHLSGLHCEARHSSPRDGMPALGYRTECFPEGYLDVFPGLTMEPSMASLAPADPALAFPGTACVSDWTTACTTTVTGAGGTAYPQAWCCPPGAWACPAAPRGDGKDPRRRCASVLTEKTEIWMTWDPPFSLPTGDVYTWPAGVSAEPAEYGATVYHDVFPLVLTTSASAARQQVTNSDDGDDTHAVPPPPTIPDERALPVLSIDAVAGIAVGAVVFGFMVILGGLFFFVRRLKRAENSVDPGDDTPATSTHHSDADAAMFERKPELQGASTTARVREGVVAPKAELDAARGAERRRHLSELDGAPRSPQTGSGS</sequence>
<dbReference type="Proteomes" id="UP000293360">
    <property type="component" value="Unassembled WGS sequence"/>
</dbReference>
<protein>
    <submittedName>
        <fullName evidence="3">Uncharacterized protein</fullName>
    </submittedName>
</protein>
<evidence type="ECO:0000256" key="2">
    <source>
        <dbReference type="SAM" id="Phobius"/>
    </source>
</evidence>
<gene>
    <name evidence="3" type="ORF">DL764_000087</name>
</gene>